<keyword evidence="4" id="KW-1185">Reference proteome</keyword>
<keyword evidence="1" id="KW-0560">Oxidoreductase</keyword>
<dbReference type="SUPFAM" id="SSF51905">
    <property type="entry name" value="FAD/NAD(P)-binding domain"/>
    <property type="match status" value="1"/>
</dbReference>
<dbReference type="PANTHER" id="PTHR13847:SF289">
    <property type="entry name" value="GLYCINE OXIDASE"/>
    <property type="match status" value="1"/>
</dbReference>
<dbReference type="InterPro" id="IPR006076">
    <property type="entry name" value="FAD-dep_OxRdtase"/>
</dbReference>
<gene>
    <name evidence="3" type="ORF">FEZ63_20395</name>
</gene>
<dbReference type="GO" id="GO:0016491">
    <property type="term" value="F:oxidoreductase activity"/>
    <property type="evidence" value="ECO:0007669"/>
    <property type="project" value="UniProtKB-KW"/>
</dbReference>
<dbReference type="EMBL" id="VCMV01000049">
    <property type="protein sequence ID" value="KAB0265017.1"/>
    <property type="molecule type" value="Genomic_DNA"/>
</dbReference>
<dbReference type="AlphaFoldDB" id="A0A5N3P5J4"/>
<name>A0A5N3P5J4_9HYPH</name>
<dbReference type="Gene3D" id="3.30.9.10">
    <property type="entry name" value="D-Amino Acid Oxidase, subunit A, domain 2"/>
    <property type="match status" value="1"/>
</dbReference>
<dbReference type="InterPro" id="IPR036188">
    <property type="entry name" value="FAD/NAD-bd_sf"/>
</dbReference>
<protein>
    <submittedName>
        <fullName evidence="3">FAD-binding oxidoreductase</fullName>
    </submittedName>
</protein>
<dbReference type="OrthoDB" id="9805337at2"/>
<proteinExistence type="predicted"/>
<feature type="domain" description="FAD dependent oxidoreductase" evidence="2">
    <location>
        <begin position="11"/>
        <end position="360"/>
    </location>
</feature>
<comment type="caution">
    <text evidence="3">The sequence shown here is derived from an EMBL/GenBank/DDBJ whole genome shotgun (WGS) entry which is preliminary data.</text>
</comment>
<dbReference type="GO" id="GO:0005737">
    <property type="term" value="C:cytoplasm"/>
    <property type="evidence" value="ECO:0007669"/>
    <property type="project" value="TreeGrafter"/>
</dbReference>
<dbReference type="Proteomes" id="UP000325684">
    <property type="component" value="Unassembled WGS sequence"/>
</dbReference>
<dbReference type="Pfam" id="PF01266">
    <property type="entry name" value="DAO"/>
    <property type="match status" value="1"/>
</dbReference>
<dbReference type="Gene3D" id="3.50.50.60">
    <property type="entry name" value="FAD/NAD(P)-binding domain"/>
    <property type="match status" value="2"/>
</dbReference>
<reference evidence="3 4" key="1">
    <citation type="journal article" date="2019" name="Microorganisms">
        <title>Genome Insights into the Novel Species Microvirga brassicacearum, a Rapeseed Endophyte with Biotechnological Potential.</title>
        <authorList>
            <person name="Jimenez-Gomez A."/>
            <person name="Saati-Santamaria Z."/>
            <person name="Igual J.M."/>
            <person name="Rivas R."/>
            <person name="Mateos P.F."/>
            <person name="Garcia-Fraile P."/>
        </authorList>
    </citation>
    <scope>NUCLEOTIDE SEQUENCE [LARGE SCALE GENOMIC DNA]</scope>
    <source>
        <strain evidence="3 4">CDVBN77</strain>
    </source>
</reference>
<evidence type="ECO:0000313" key="4">
    <source>
        <dbReference type="Proteomes" id="UP000325684"/>
    </source>
</evidence>
<dbReference type="PANTHER" id="PTHR13847">
    <property type="entry name" value="SARCOSINE DEHYDROGENASE-RELATED"/>
    <property type="match status" value="1"/>
</dbReference>
<evidence type="ECO:0000313" key="3">
    <source>
        <dbReference type="EMBL" id="KAB0265017.1"/>
    </source>
</evidence>
<sequence length="360" mass="38526">MVTLSPTRAKHVIVVGAGIVGVNCALALQARNFKVTIVDERPPGTATSFGNAGCFAISAVAPVSMPGLVWSVPKMLMDPLGPLSIRWKNLPTLAPWLWHFWRAGTAKRVEAIAHELSTLLATASQDYEPVLNAAGLTHLIRRNGALYVYETEKGFADAAFEWDLKFRNGVVAEHVDGAAIRALEPALARGFSNGYFVPGYSHTVDPGQLASGLADHFQRVGGEIRRARVEGFVFADSSPRALRLDDGTELGFDQVVIAAGAWSKSLCKQLGHNVPLDTERGYNTTLPEPGVELSRPVCIAERGFFMTPMAMGLRIGGAVELAGLDAEPNFARAKALLANGAKALPGLNTGGGREWMGFRP</sequence>
<organism evidence="3 4">
    <name type="scientific">Microvirga brassicacearum</name>
    <dbReference type="NCBI Taxonomy" id="2580413"/>
    <lineage>
        <taxon>Bacteria</taxon>
        <taxon>Pseudomonadati</taxon>
        <taxon>Pseudomonadota</taxon>
        <taxon>Alphaproteobacteria</taxon>
        <taxon>Hyphomicrobiales</taxon>
        <taxon>Methylobacteriaceae</taxon>
        <taxon>Microvirga</taxon>
    </lineage>
</organism>
<accession>A0A5N3P5J4</accession>
<evidence type="ECO:0000259" key="2">
    <source>
        <dbReference type="Pfam" id="PF01266"/>
    </source>
</evidence>
<feature type="non-terminal residue" evidence="3">
    <location>
        <position position="360"/>
    </location>
</feature>
<evidence type="ECO:0000256" key="1">
    <source>
        <dbReference type="ARBA" id="ARBA00023002"/>
    </source>
</evidence>